<evidence type="ECO:0000313" key="7">
    <source>
        <dbReference type="Proteomes" id="UP001212152"/>
    </source>
</evidence>
<dbReference type="InterPro" id="IPR000555">
    <property type="entry name" value="JAMM/MPN+_dom"/>
</dbReference>
<dbReference type="GO" id="GO:0031369">
    <property type="term" value="F:translation initiation factor binding"/>
    <property type="evidence" value="ECO:0007669"/>
    <property type="project" value="InterPro"/>
</dbReference>
<evidence type="ECO:0000256" key="2">
    <source>
        <dbReference type="ARBA" id="ARBA00022540"/>
    </source>
</evidence>
<dbReference type="Pfam" id="PF01398">
    <property type="entry name" value="JAB"/>
    <property type="match status" value="1"/>
</dbReference>
<dbReference type="AlphaFoldDB" id="A0AAD5TSY4"/>
<keyword evidence="2 4" id="KW-0396">Initiation factor</keyword>
<dbReference type="HAMAP" id="MF_03005">
    <property type="entry name" value="eIF3f"/>
    <property type="match status" value="1"/>
</dbReference>
<reference evidence="6" key="1">
    <citation type="submission" date="2020-05" db="EMBL/GenBank/DDBJ databases">
        <title>Phylogenomic resolution of chytrid fungi.</title>
        <authorList>
            <person name="Stajich J.E."/>
            <person name="Amses K."/>
            <person name="Simmons R."/>
            <person name="Seto K."/>
            <person name="Myers J."/>
            <person name="Bonds A."/>
            <person name="Quandt C.A."/>
            <person name="Barry K."/>
            <person name="Liu P."/>
            <person name="Grigoriev I."/>
            <person name="Longcore J.E."/>
            <person name="James T.Y."/>
        </authorList>
    </citation>
    <scope>NUCLEOTIDE SEQUENCE</scope>
    <source>
        <strain evidence="6">JEL0379</strain>
    </source>
</reference>
<dbReference type="Proteomes" id="UP001212152">
    <property type="component" value="Unassembled WGS sequence"/>
</dbReference>
<dbReference type="InterPro" id="IPR037518">
    <property type="entry name" value="MPN"/>
</dbReference>
<accession>A0AAD5TSY4</accession>
<dbReference type="GO" id="GO:0008237">
    <property type="term" value="F:metallopeptidase activity"/>
    <property type="evidence" value="ECO:0007669"/>
    <property type="project" value="InterPro"/>
</dbReference>
<dbReference type="GO" id="GO:0003743">
    <property type="term" value="F:translation initiation factor activity"/>
    <property type="evidence" value="ECO:0007669"/>
    <property type="project" value="UniProtKB-UniRule"/>
</dbReference>
<dbReference type="PANTHER" id="PTHR10540">
    <property type="entry name" value="EUKARYOTIC TRANSLATION INITIATION FACTOR 3 SUBUNIT F-RELATED"/>
    <property type="match status" value="1"/>
</dbReference>
<comment type="caution">
    <text evidence="6">The sequence shown here is derived from an EMBL/GenBank/DDBJ whole genome shotgun (WGS) entry which is preliminary data.</text>
</comment>
<proteinExistence type="inferred from homology"/>
<evidence type="ECO:0000313" key="6">
    <source>
        <dbReference type="EMBL" id="KAJ3183796.1"/>
    </source>
</evidence>
<dbReference type="PANTHER" id="PTHR10540:SF6">
    <property type="entry name" value="EUKARYOTIC TRANSLATION INITIATION FACTOR 3 SUBUNIT F"/>
    <property type="match status" value="1"/>
</dbReference>
<keyword evidence="3 4" id="KW-0648">Protein biosynthesis</keyword>
<organism evidence="6 7">
    <name type="scientific">Geranomyces variabilis</name>
    <dbReference type="NCBI Taxonomy" id="109894"/>
    <lineage>
        <taxon>Eukaryota</taxon>
        <taxon>Fungi</taxon>
        <taxon>Fungi incertae sedis</taxon>
        <taxon>Chytridiomycota</taxon>
        <taxon>Chytridiomycota incertae sedis</taxon>
        <taxon>Chytridiomycetes</taxon>
        <taxon>Spizellomycetales</taxon>
        <taxon>Powellomycetaceae</taxon>
        <taxon>Geranomyces</taxon>
    </lineage>
</organism>
<dbReference type="Pfam" id="PF13012">
    <property type="entry name" value="MitMem_reg"/>
    <property type="match status" value="1"/>
</dbReference>
<comment type="function">
    <text evidence="4">Component of the eukaryotic translation initiation factor 3 (eIF-3) complex, which is involved in protein synthesis of a specialized repertoire of mRNAs and, together with other initiation factors, stimulates binding of mRNA and methionyl-tRNAi to the 40S ribosome. The eIF-3 complex specifically targets and initiates translation of a subset of mRNAs involved in cell proliferation.</text>
</comment>
<comment type="subcellular location">
    <subcellularLocation>
        <location evidence="4">Cytoplasm</location>
    </subcellularLocation>
</comment>
<evidence type="ECO:0000259" key="5">
    <source>
        <dbReference type="PROSITE" id="PS50249"/>
    </source>
</evidence>
<evidence type="ECO:0000256" key="4">
    <source>
        <dbReference type="HAMAP-Rule" id="MF_03005"/>
    </source>
</evidence>
<protein>
    <recommendedName>
        <fullName evidence="4">Eukaryotic translation initiation factor 3 subunit F</fullName>
        <shortName evidence="4">eIF3f</shortName>
    </recommendedName>
</protein>
<dbReference type="Gene3D" id="3.40.140.10">
    <property type="entry name" value="Cytidine Deaminase, domain 2"/>
    <property type="match status" value="1"/>
</dbReference>
<dbReference type="InterPro" id="IPR024969">
    <property type="entry name" value="EIF3F/CSN6-like_C"/>
</dbReference>
<keyword evidence="7" id="KW-1185">Reference proteome</keyword>
<dbReference type="GO" id="GO:0033290">
    <property type="term" value="C:eukaryotic 48S preinitiation complex"/>
    <property type="evidence" value="ECO:0007669"/>
    <property type="project" value="UniProtKB-UniRule"/>
</dbReference>
<keyword evidence="1 4" id="KW-0963">Cytoplasm</keyword>
<dbReference type="EMBL" id="JADGJQ010000005">
    <property type="protein sequence ID" value="KAJ3183796.1"/>
    <property type="molecule type" value="Genomic_DNA"/>
</dbReference>
<dbReference type="GO" id="GO:0016282">
    <property type="term" value="C:eukaryotic 43S preinitiation complex"/>
    <property type="evidence" value="ECO:0007669"/>
    <property type="project" value="UniProtKB-UniRule"/>
</dbReference>
<dbReference type="CDD" id="cd08064">
    <property type="entry name" value="MPN_eIF3f"/>
    <property type="match status" value="1"/>
</dbReference>
<dbReference type="PROSITE" id="PS50249">
    <property type="entry name" value="MPN"/>
    <property type="match status" value="1"/>
</dbReference>
<feature type="domain" description="MPN" evidence="5">
    <location>
        <begin position="32"/>
        <end position="169"/>
    </location>
</feature>
<dbReference type="SMART" id="SM00232">
    <property type="entry name" value="JAB_MPN"/>
    <property type="match status" value="1"/>
</dbReference>
<dbReference type="GO" id="GO:0071541">
    <property type="term" value="C:eukaryotic translation initiation factor 3 complex, eIF3m"/>
    <property type="evidence" value="ECO:0007669"/>
    <property type="project" value="TreeGrafter"/>
</dbReference>
<sequence>MASSASFLHLSFPSGSSHGHPTSAAAPTSCAATLGPVVLFSVLDHYLRRPESSTESVYGVLLGVRSEDGQEVDIRSCFPITLKADTVDEIPLVDTDHLTSMYALHQRAAPRETIVGWYATGTTISPANVYIQEFFANETAPHSPVHLLVDPTLNPDQQIASTYVANAVGVPGAAHGQVFVPVPCNVRYSAAEKSSLDLMTKSAGEDSNPLVSDMDALEETVEKVLEMVERVKSYVDGIVGGKESGHKALGRYLMDMVESVPVIEPKEFEKVFNEHLQDMLMVVYLANLTRTQLAIAERLHKMV</sequence>
<comment type="subunit">
    <text evidence="4">Component of the eukaryotic translation initiation factor 3 (eIF-3) complex.</text>
</comment>
<name>A0AAD5TSY4_9FUNG</name>
<dbReference type="GO" id="GO:0001732">
    <property type="term" value="P:formation of cytoplasmic translation initiation complex"/>
    <property type="evidence" value="ECO:0007669"/>
    <property type="project" value="UniProtKB-UniRule"/>
</dbReference>
<dbReference type="InterPro" id="IPR027531">
    <property type="entry name" value="eIF3f"/>
</dbReference>
<gene>
    <name evidence="6" type="ORF">HDU87_005912</name>
</gene>
<evidence type="ECO:0000256" key="1">
    <source>
        <dbReference type="ARBA" id="ARBA00022490"/>
    </source>
</evidence>
<comment type="similarity">
    <text evidence="4">Belongs to the eIF-3 subunit F family.</text>
</comment>
<evidence type="ECO:0000256" key="3">
    <source>
        <dbReference type="ARBA" id="ARBA00022917"/>
    </source>
</evidence>